<proteinExistence type="predicted"/>
<feature type="transmembrane region" description="Helical" evidence="1">
    <location>
        <begin position="21"/>
        <end position="40"/>
    </location>
</feature>
<keyword evidence="1" id="KW-0812">Transmembrane</keyword>
<reference evidence="2 3" key="1">
    <citation type="submission" date="2024-06" db="EMBL/GenBank/DDBJ databases">
        <title>The Natural Products Discovery Center: Release of the First 8490 Sequenced Strains for Exploring Actinobacteria Biosynthetic Diversity.</title>
        <authorList>
            <person name="Kalkreuter E."/>
            <person name="Kautsar S.A."/>
            <person name="Yang D."/>
            <person name="Bader C.D."/>
            <person name="Teijaro C.N."/>
            <person name="Fluegel L."/>
            <person name="Davis C.M."/>
            <person name="Simpson J.R."/>
            <person name="Lauterbach L."/>
            <person name="Steele A.D."/>
            <person name="Gui C."/>
            <person name="Meng S."/>
            <person name="Li G."/>
            <person name="Viehrig K."/>
            <person name="Ye F."/>
            <person name="Su P."/>
            <person name="Kiefer A.F."/>
            <person name="Nichols A."/>
            <person name="Cepeda A.J."/>
            <person name="Yan W."/>
            <person name="Fan B."/>
            <person name="Jiang Y."/>
            <person name="Adhikari A."/>
            <person name="Zheng C.-J."/>
            <person name="Schuster L."/>
            <person name="Cowan T.M."/>
            <person name="Smanski M.J."/>
            <person name="Chevrette M.G."/>
            <person name="De Carvalho L.P.S."/>
            <person name="Shen B."/>
        </authorList>
    </citation>
    <scope>NUCLEOTIDE SEQUENCE [LARGE SCALE GENOMIC DNA]</scope>
    <source>
        <strain evidence="2 3">NPDC045705</strain>
    </source>
</reference>
<feature type="transmembrane region" description="Helical" evidence="1">
    <location>
        <begin position="140"/>
        <end position="165"/>
    </location>
</feature>
<accession>A0ABV3CP61</accession>
<feature type="transmembrane region" description="Helical" evidence="1">
    <location>
        <begin position="96"/>
        <end position="120"/>
    </location>
</feature>
<protein>
    <recommendedName>
        <fullName evidence="4">Integral membrane protein</fullName>
    </recommendedName>
</protein>
<gene>
    <name evidence="2" type="ORF">AB0A76_02130</name>
</gene>
<dbReference type="Proteomes" id="UP001551210">
    <property type="component" value="Unassembled WGS sequence"/>
</dbReference>
<organism evidence="2 3">
    <name type="scientific">Streptomyces exfoliatus</name>
    <name type="common">Streptomyces hydrogenans</name>
    <dbReference type="NCBI Taxonomy" id="1905"/>
    <lineage>
        <taxon>Bacteria</taxon>
        <taxon>Bacillati</taxon>
        <taxon>Actinomycetota</taxon>
        <taxon>Actinomycetes</taxon>
        <taxon>Kitasatosporales</taxon>
        <taxon>Streptomycetaceae</taxon>
        <taxon>Streptomyces</taxon>
    </lineage>
</organism>
<evidence type="ECO:0008006" key="4">
    <source>
        <dbReference type="Google" id="ProtNLM"/>
    </source>
</evidence>
<dbReference type="RefSeq" id="WP_359203519.1">
    <property type="nucleotide sequence ID" value="NZ_JBEZAM010000002.1"/>
</dbReference>
<keyword evidence="3" id="KW-1185">Reference proteome</keyword>
<comment type="caution">
    <text evidence="2">The sequence shown here is derived from an EMBL/GenBank/DDBJ whole genome shotgun (WGS) entry which is preliminary data.</text>
</comment>
<name>A0ABV3CP61_STREX</name>
<dbReference type="EMBL" id="JBEZAM010000002">
    <property type="protein sequence ID" value="MEU7291995.1"/>
    <property type="molecule type" value="Genomic_DNA"/>
</dbReference>
<evidence type="ECO:0000256" key="1">
    <source>
        <dbReference type="SAM" id="Phobius"/>
    </source>
</evidence>
<evidence type="ECO:0000313" key="2">
    <source>
        <dbReference type="EMBL" id="MEU7291995.1"/>
    </source>
</evidence>
<evidence type="ECO:0000313" key="3">
    <source>
        <dbReference type="Proteomes" id="UP001551210"/>
    </source>
</evidence>
<sequence length="167" mass="17043">MSGPDMGRTHARMLRVSTLALCLEAGAGLAVLMTIGGLATEPEPGQDTGGGALFLLGLPFLAVFGVLAAFAVSALLVLPVVLLGEDLGRKFGGRPVCWQLGLSALAGALLAPLAGVWGWLVGWAVLAVAALLTRPARQGYFVSLLLWGSLAVVSVFMVGGIALYAES</sequence>
<feature type="transmembrane region" description="Helical" evidence="1">
    <location>
        <begin position="60"/>
        <end position="84"/>
    </location>
</feature>
<keyword evidence="1" id="KW-1133">Transmembrane helix</keyword>
<keyword evidence="1" id="KW-0472">Membrane</keyword>